<dbReference type="InterPro" id="IPR004360">
    <property type="entry name" value="Glyas_Fos-R_dOase_dom"/>
</dbReference>
<dbReference type="Gene3D" id="3.10.180.10">
    <property type="entry name" value="2,3-Dihydroxybiphenyl 1,2-Dioxygenase, domain 1"/>
    <property type="match status" value="1"/>
</dbReference>
<dbReference type="InterPro" id="IPR029068">
    <property type="entry name" value="Glyas_Bleomycin-R_OHBP_Dase"/>
</dbReference>
<dbReference type="SUPFAM" id="SSF54593">
    <property type="entry name" value="Glyoxalase/Bleomycin resistance protein/Dihydroxybiphenyl dioxygenase"/>
    <property type="match status" value="1"/>
</dbReference>
<reference evidence="2 3" key="1">
    <citation type="submission" date="2022-10" db="EMBL/GenBank/DDBJ databases">
        <title>Description of Fervidibacillus gen. nov. in the family Fervidibacillaceae fam. nov. with two species, Fervidibacillus albus sp. nov., and Fervidibacillus halotolerans sp. nov., isolated from tidal flat sediments.</title>
        <authorList>
            <person name="Kwon K.K."/>
            <person name="Yang S.-H."/>
        </authorList>
    </citation>
    <scope>NUCLEOTIDE SEQUENCE [LARGE SCALE GENOMIC DNA]</scope>
    <source>
        <strain evidence="2 3">DSM 23332</strain>
    </source>
</reference>
<feature type="domain" description="Glyoxalase/fosfomycin resistance/dioxygenase" evidence="1">
    <location>
        <begin position="10"/>
        <end position="135"/>
    </location>
</feature>
<comment type="caution">
    <text evidence="2">The sequence shown here is derived from an EMBL/GenBank/DDBJ whole genome shotgun (WGS) entry which is preliminary data.</text>
</comment>
<dbReference type="PANTHER" id="PTHR33990">
    <property type="entry name" value="PROTEIN YJDN-RELATED"/>
    <property type="match status" value="1"/>
</dbReference>
<accession>A0ABT2WHD7</accession>
<protein>
    <submittedName>
        <fullName evidence="2">VOC family protein</fullName>
    </submittedName>
</protein>
<evidence type="ECO:0000259" key="1">
    <source>
        <dbReference type="Pfam" id="PF00903"/>
    </source>
</evidence>
<dbReference type="PANTHER" id="PTHR33990:SF1">
    <property type="entry name" value="PROTEIN YJDN"/>
    <property type="match status" value="1"/>
</dbReference>
<proteinExistence type="predicted"/>
<dbReference type="Proteomes" id="UP001208656">
    <property type="component" value="Unassembled WGS sequence"/>
</dbReference>
<dbReference type="CDD" id="cd06588">
    <property type="entry name" value="PhnB_like"/>
    <property type="match status" value="1"/>
</dbReference>
<dbReference type="RefSeq" id="WP_263061974.1">
    <property type="nucleotide sequence ID" value="NZ_JAOUSE010000038.1"/>
</dbReference>
<dbReference type="Pfam" id="PF00903">
    <property type="entry name" value="Glyoxalase"/>
    <property type="match status" value="1"/>
</dbReference>
<sequence length="143" mass="15931">MTLSLIPYIITNGNGKEAVKFYQEALGAELSNFQTYGDLPDSPDFKVPEEMKDLVLHAQLRIENSELMISDNSPGEPFEVGSNLTIAIVLDDKAKAEKIYERLQADGEAIMPLQSTDWSEAYGQVTDKFGVKWQISVENSNNN</sequence>
<name>A0ABT2WHD7_9BACI</name>
<dbReference type="InterPro" id="IPR028973">
    <property type="entry name" value="PhnB-like"/>
</dbReference>
<organism evidence="2 3">
    <name type="scientific">Pallidibacillus thermolactis</name>
    <dbReference type="NCBI Taxonomy" id="251051"/>
    <lineage>
        <taxon>Bacteria</taxon>
        <taxon>Bacillati</taxon>
        <taxon>Bacillota</taxon>
        <taxon>Bacilli</taxon>
        <taxon>Bacillales</taxon>
        <taxon>Bacillaceae</taxon>
        <taxon>Pallidibacillus</taxon>
    </lineage>
</organism>
<keyword evidence="3" id="KW-1185">Reference proteome</keyword>
<evidence type="ECO:0000313" key="2">
    <source>
        <dbReference type="EMBL" id="MCU9595098.1"/>
    </source>
</evidence>
<gene>
    <name evidence="2" type="ORF">OEV82_11685</name>
</gene>
<dbReference type="EMBL" id="JAOUSE010000038">
    <property type="protein sequence ID" value="MCU9595098.1"/>
    <property type="molecule type" value="Genomic_DNA"/>
</dbReference>
<evidence type="ECO:0000313" key="3">
    <source>
        <dbReference type="Proteomes" id="UP001208656"/>
    </source>
</evidence>